<proteinExistence type="predicted"/>
<accession>A0A5Q2FAI3</accession>
<organism evidence="2 3">
    <name type="scientific">Raineyella fluvialis</name>
    <dbReference type="NCBI Taxonomy" id="2662261"/>
    <lineage>
        <taxon>Bacteria</taxon>
        <taxon>Bacillati</taxon>
        <taxon>Actinomycetota</taxon>
        <taxon>Actinomycetes</taxon>
        <taxon>Propionibacteriales</taxon>
        <taxon>Propionibacteriaceae</taxon>
        <taxon>Raineyella</taxon>
    </lineage>
</organism>
<evidence type="ECO:0000313" key="2">
    <source>
        <dbReference type="EMBL" id="QGF23381.1"/>
    </source>
</evidence>
<feature type="compositionally biased region" description="Basic residues" evidence="1">
    <location>
        <begin position="190"/>
        <end position="199"/>
    </location>
</feature>
<name>A0A5Q2FAI3_9ACTN</name>
<protein>
    <submittedName>
        <fullName evidence="2">Uncharacterized protein</fullName>
    </submittedName>
</protein>
<dbReference type="KEGG" id="rain:Rai3103_06570"/>
<dbReference type="AlphaFoldDB" id="A0A5Q2FAI3"/>
<evidence type="ECO:0000313" key="3">
    <source>
        <dbReference type="Proteomes" id="UP000386847"/>
    </source>
</evidence>
<reference evidence="2 3" key="1">
    <citation type="submission" date="2019-10" db="EMBL/GenBank/DDBJ databases">
        <title>Genomic analysis of Raineyella sp. CBA3103.</title>
        <authorList>
            <person name="Roh S.W."/>
        </authorList>
    </citation>
    <scope>NUCLEOTIDE SEQUENCE [LARGE SCALE GENOMIC DNA]</scope>
    <source>
        <strain evidence="2 3">CBA3103</strain>
    </source>
</reference>
<dbReference type="RefSeq" id="WP_153571912.1">
    <property type="nucleotide sequence ID" value="NZ_CP045725.1"/>
</dbReference>
<evidence type="ECO:0000256" key="1">
    <source>
        <dbReference type="SAM" id="MobiDB-lite"/>
    </source>
</evidence>
<keyword evidence="3" id="KW-1185">Reference proteome</keyword>
<feature type="region of interest" description="Disordered" evidence="1">
    <location>
        <begin position="172"/>
        <end position="199"/>
    </location>
</feature>
<dbReference type="EMBL" id="CP045725">
    <property type="protein sequence ID" value="QGF23381.1"/>
    <property type="molecule type" value="Genomic_DNA"/>
</dbReference>
<gene>
    <name evidence="2" type="ORF">Rai3103_06570</name>
</gene>
<sequence length="199" mass="22285">MTSPTFSGPTAYETWVHTLRAWSSDPTISLSHLPPLQDDTYTPQTYERLMVYITEALEAVSARWVDQLGRALSTWGSPFDLAHELIQLRAGLARRVQLSSHPSLPPGIRTVLLADSRRTVERYQRELEEGVREGLSRGRLPRADQEHVLRVVAENSFVRVLDMAVSQDGSRQTVAPLPVVQSDGPPVSRFGHRRLPPSV</sequence>
<dbReference type="Proteomes" id="UP000386847">
    <property type="component" value="Chromosome"/>
</dbReference>